<evidence type="ECO:0000313" key="1">
    <source>
        <dbReference type="EMBL" id="TGY65701.1"/>
    </source>
</evidence>
<name>A0AC61R770_9FIRM</name>
<sequence>MKIAYCMHYTGTSFDELSENVDQLIEPGDEVFVMINDDDLRDQMVISYADEPALHVSQIQQKALDADLSLPRGQIVQLRNALDAQINERKHYDRFILMTDGMMPIRSRDTIVAYLNEHEGQDIYYVVNDSDHDETIAKRFENYAFFTNTMNFQTSRMIKGMNAMTSKIVHNFKQRKIEDTLVLSFPWFILTPESAKALADAFPYCSNTFKMCLYPEELAIATMLRKFAGTPHVNEDIWACGPTGTYALETPVGFLTAEAIESKPQALFGTKIKSDQNLDVYQNYFDAYVKPVK</sequence>
<proteinExistence type="predicted"/>
<evidence type="ECO:0000313" key="2">
    <source>
        <dbReference type="Proteomes" id="UP000308836"/>
    </source>
</evidence>
<accession>A0AC61R770</accession>
<organism evidence="1 2">
    <name type="scientific">Dubosiella muris</name>
    <dbReference type="NCBI Taxonomy" id="3038133"/>
    <lineage>
        <taxon>Bacteria</taxon>
        <taxon>Bacillati</taxon>
        <taxon>Bacillota</taxon>
        <taxon>Erysipelotrichia</taxon>
        <taxon>Erysipelotrichales</taxon>
        <taxon>Erysipelotrichaceae</taxon>
        <taxon>Dubosiella</taxon>
    </lineage>
</organism>
<protein>
    <submittedName>
        <fullName evidence="1">Uncharacterized protein</fullName>
    </submittedName>
</protein>
<dbReference type="Proteomes" id="UP000308836">
    <property type="component" value="Unassembled WGS sequence"/>
</dbReference>
<comment type="caution">
    <text evidence="1">The sequence shown here is derived from an EMBL/GenBank/DDBJ whole genome shotgun (WGS) entry which is preliminary data.</text>
</comment>
<gene>
    <name evidence="1" type="ORF">E5336_07675</name>
</gene>
<reference evidence="1" key="1">
    <citation type="submission" date="2019-04" db="EMBL/GenBank/DDBJ databases">
        <title>Microbes associate with the intestines of laboratory mice.</title>
        <authorList>
            <person name="Navarre W."/>
            <person name="Wong E."/>
            <person name="Huang K."/>
            <person name="Tropini C."/>
            <person name="Ng K."/>
            <person name="Yu B."/>
        </authorList>
    </citation>
    <scope>NUCLEOTIDE SEQUENCE</scope>
    <source>
        <strain evidence="1">NM09_H32</strain>
    </source>
</reference>
<dbReference type="EMBL" id="SRYG01000014">
    <property type="protein sequence ID" value="TGY65701.1"/>
    <property type="molecule type" value="Genomic_DNA"/>
</dbReference>
<keyword evidence="2" id="KW-1185">Reference proteome</keyword>